<dbReference type="SUPFAM" id="SSF51735">
    <property type="entry name" value="NAD(P)-binding Rossmann-fold domains"/>
    <property type="match status" value="1"/>
</dbReference>
<dbReference type="Gene3D" id="3.40.50.720">
    <property type="entry name" value="NAD(P)-binding Rossmann-like Domain"/>
    <property type="match status" value="1"/>
</dbReference>
<name>A0A673U724_SURSU</name>
<dbReference type="AlphaFoldDB" id="A0A673U724"/>
<evidence type="ECO:0000313" key="2">
    <source>
        <dbReference type="Proteomes" id="UP000472268"/>
    </source>
</evidence>
<dbReference type="Pfam" id="PF00106">
    <property type="entry name" value="adh_short"/>
    <property type="match status" value="1"/>
</dbReference>
<reference evidence="1" key="3">
    <citation type="submission" date="2025-09" db="UniProtKB">
        <authorList>
            <consortium name="Ensembl"/>
        </authorList>
    </citation>
    <scope>IDENTIFICATION</scope>
</reference>
<dbReference type="CDD" id="cd09763">
    <property type="entry name" value="DHRS1-like_SDR_c"/>
    <property type="match status" value="1"/>
</dbReference>
<dbReference type="PANTHER" id="PTHR44147">
    <property type="entry name" value="DEHYDROGENASE/REDUCTASE SDR FAMILY MEMBER 1"/>
    <property type="match status" value="1"/>
</dbReference>
<dbReference type="InterPro" id="IPR002347">
    <property type="entry name" value="SDR_fam"/>
</dbReference>
<dbReference type="OMA" id="QVYGFTD"/>
<dbReference type="PRINTS" id="PR00081">
    <property type="entry name" value="GDHRDH"/>
</dbReference>
<accession>A0A673U724</accession>
<reference evidence="1" key="2">
    <citation type="submission" date="2025-08" db="UniProtKB">
        <authorList>
            <consortium name="Ensembl"/>
        </authorList>
    </citation>
    <scope>IDENTIFICATION</scope>
</reference>
<dbReference type="Ensembl" id="ENSSSUT00005024342.1">
    <property type="protein sequence ID" value="ENSSSUP00005021288.1"/>
    <property type="gene ID" value="ENSSSUG00005013796.1"/>
</dbReference>
<evidence type="ECO:0000313" key="1">
    <source>
        <dbReference type="Ensembl" id="ENSSSUP00005021288.1"/>
    </source>
</evidence>
<dbReference type="PANTHER" id="PTHR44147:SF2">
    <property type="entry name" value="DEHYDROGENASE_REDUCTASE SDR FAMILY MEMBER 1"/>
    <property type="match status" value="1"/>
</dbReference>
<keyword evidence="2" id="KW-1185">Reference proteome</keyword>
<proteinExistence type="predicted"/>
<protein>
    <submittedName>
        <fullName evidence="1">Dehydrogenase/reductase 1</fullName>
    </submittedName>
</protein>
<reference evidence="1 2" key="1">
    <citation type="submission" date="2019-05" db="EMBL/GenBank/DDBJ databases">
        <title>A Chromosome-scale Meerkat (S. suricatta) Genome Assembly.</title>
        <authorList>
            <person name="Dudchenko O."/>
            <person name="Lieberman Aiden E."/>
            <person name="Tung J."/>
            <person name="Barreiro L.B."/>
            <person name="Clutton-Brock T.H."/>
        </authorList>
    </citation>
    <scope>NUCLEOTIDE SEQUENCE [LARGE SCALE GENOMIC DNA]</scope>
</reference>
<gene>
    <name evidence="1" type="primary">DHRS1</name>
</gene>
<dbReference type="Proteomes" id="UP000472268">
    <property type="component" value="Chromosome 9"/>
</dbReference>
<organism evidence="1 2">
    <name type="scientific">Suricata suricatta</name>
    <name type="common">Meerkat</name>
    <dbReference type="NCBI Taxonomy" id="37032"/>
    <lineage>
        <taxon>Eukaryota</taxon>
        <taxon>Metazoa</taxon>
        <taxon>Chordata</taxon>
        <taxon>Craniata</taxon>
        <taxon>Vertebrata</taxon>
        <taxon>Euteleostomi</taxon>
        <taxon>Mammalia</taxon>
        <taxon>Eutheria</taxon>
        <taxon>Laurasiatheria</taxon>
        <taxon>Carnivora</taxon>
        <taxon>Feliformia</taxon>
        <taxon>Herpestidae</taxon>
        <taxon>Suricata</taxon>
    </lineage>
</organism>
<dbReference type="InterPro" id="IPR036291">
    <property type="entry name" value="NAD(P)-bd_dom_sf"/>
</dbReference>
<sequence length="417" mass="44997">MLRGPAVRGLSARSPPLGQPLSESPYGWVALDSPPSLFLHSLACQKAQTVLHCCPALKLLSPQRIPTLAPASIAIRVPLPHTQDAGIPQSKSLLPQIFPFCLLAMETPMTGQVCVVTGASRGIGRGIALQLCQAGATVYITGRHMDTLRATAKEAQSRGGQCVPVVCDSSQESEVQSLFEQVDREQQGRLDVLVNNAYAGVQAVMKNTNKAFWESPASIWDDINNAGLRGHYFCSVYGARLMVPAGRGLIVVSSSVGGLQYLLNVSYGVGKAACDRLAADCAQELRRHGVSYVSLWPGLVQTELLKEILLKNNNADDPILKQLKARFTSAETMEMSGKCVVALATDPNILSLSGKVLPSCDLAGRYGLQDVDGRPVQDYLSWSSVLSHVSNMGWLASYLPGFLRVPKWIMTLYTSKF</sequence>